<accession>A0ACB9X742</accession>
<proteinExistence type="predicted"/>
<organism evidence="1 2">
    <name type="scientific">Chaenocephalus aceratus</name>
    <name type="common">Blackfin icefish</name>
    <name type="synonym">Chaenichthys aceratus</name>
    <dbReference type="NCBI Taxonomy" id="36190"/>
    <lineage>
        <taxon>Eukaryota</taxon>
        <taxon>Metazoa</taxon>
        <taxon>Chordata</taxon>
        <taxon>Craniata</taxon>
        <taxon>Vertebrata</taxon>
        <taxon>Euteleostomi</taxon>
        <taxon>Actinopterygii</taxon>
        <taxon>Neopterygii</taxon>
        <taxon>Teleostei</taxon>
        <taxon>Neoteleostei</taxon>
        <taxon>Acanthomorphata</taxon>
        <taxon>Eupercaria</taxon>
        <taxon>Perciformes</taxon>
        <taxon>Notothenioidei</taxon>
        <taxon>Channichthyidae</taxon>
        <taxon>Chaenocephalus</taxon>
    </lineage>
</organism>
<dbReference type="Proteomes" id="UP001057452">
    <property type="component" value="Chromosome 8"/>
</dbReference>
<comment type="caution">
    <text evidence="1">The sequence shown here is derived from an EMBL/GenBank/DDBJ whole genome shotgun (WGS) entry which is preliminary data.</text>
</comment>
<protein>
    <submittedName>
        <fullName evidence="1">Uncharacterized protein</fullName>
    </submittedName>
</protein>
<evidence type="ECO:0000313" key="2">
    <source>
        <dbReference type="Proteomes" id="UP001057452"/>
    </source>
</evidence>
<dbReference type="EMBL" id="CM043792">
    <property type="protein sequence ID" value="KAI4822411.1"/>
    <property type="molecule type" value="Genomic_DNA"/>
</dbReference>
<evidence type="ECO:0000313" key="1">
    <source>
        <dbReference type="EMBL" id="KAI4822411.1"/>
    </source>
</evidence>
<name>A0ACB9X742_CHAAC</name>
<gene>
    <name evidence="1" type="ORF">KUCAC02_007962</name>
</gene>
<sequence length="89" mass="9982">MMDHSEAEIPNIAYKTFTFEDNNENTQESLSVSIPEVLDPHYGMYVWPCAVVLAQYLWSQRQELRDKTVLELGAGVSLPGGWLLGAGPR</sequence>
<keyword evidence="2" id="KW-1185">Reference proteome</keyword>
<reference evidence="1" key="1">
    <citation type="submission" date="2022-05" db="EMBL/GenBank/DDBJ databases">
        <title>Chromosome-level genome of Chaenocephalus aceratus.</title>
        <authorList>
            <person name="Park H."/>
        </authorList>
    </citation>
    <scope>NUCLEOTIDE SEQUENCE</scope>
    <source>
        <strain evidence="1">KU_202001</strain>
    </source>
</reference>